<organism evidence="1">
    <name type="scientific">Woronichinia naegeliana WA131</name>
    <dbReference type="NCBI Taxonomy" id="2824559"/>
    <lineage>
        <taxon>Bacteria</taxon>
        <taxon>Bacillati</taxon>
        <taxon>Cyanobacteriota</taxon>
        <taxon>Cyanophyceae</taxon>
        <taxon>Synechococcales</taxon>
        <taxon>Coelosphaeriaceae</taxon>
        <taxon>Woronichinia</taxon>
    </lineage>
</organism>
<dbReference type="NCBIfam" id="TIGR03698">
    <property type="entry name" value="clan_AA_DTGF"/>
    <property type="match status" value="1"/>
</dbReference>
<dbReference type="GO" id="GO:0008233">
    <property type="term" value="F:peptidase activity"/>
    <property type="evidence" value="ECO:0007669"/>
    <property type="project" value="UniProtKB-KW"/>
</dbReference>
<dbReference type="EC" id="3.4.23.-" evidence="1"/>
<reference evidence="1" key="1">
    <citation type="submission" date="2021-04" db="EMBL/GenBank/DDBJ databases">
        <title>Genome sequence of Woronichinia naegeliana from Washington state freshwater lake bloom.</title>
        <authorList>
            <person name="Dreher T.W."/>
        </authorList>
    </citation>
    <scope>NUCLEOTIDE SEQUENCE</scope>
    <source>
        <strain evidence="1">WA131</strain>
    </source>
</reference>
<proteinExistence type="predicted"/>
<dbReference type="EMBL" id="CP073041">
    <property type="protein sequence ID" value="UXE61405.1"/>
    <property type="molecule type" value="Genomic_DNA"/>
</dbReference>
<sequence length="123" mass="13171">MMFGIVNNNCEAVIKVVVGRIGSSKIAVDAVIDTGFTSFLSLPHSVIAALALPWHYRDIGTLGDGSEVVFEIYKASVIWDGQEQIIDVVASDAEPLVGMGLLYGFKLQIEAIESGCVTIEVLN</sequence>
<dbReference type="InterPro" id="IPR022274">
    <property type="entry name" value="Peptidase_asp_AF0612"/>
</dbReference>
<evidence type="ECO:0000313" key="1">
    <source>
        <dbReference type="EMBL" id="UXE61405.1"/>
    </source>
</evidence>
<gene>
    <name evidence="1" type="ORF">KA717_39785</name>
</gene>
<protein>
    <submittedName>
        <fullName evidence="1">Clan AA aspartic protease</fullName>
        <ecNumber evidence="1">3.4.23.-</ecNumber>
    </submittedName>
</protein>
<dbReference type="AlphaFoldDB" id="A0A977PXC9"/>
<dbReference type="Proteomes" id="UP001065613">
    <property type="component" value="Chromosome"/>
</dbReference>
<accession>A0A977PXC9</accession>
<name>A0A977PXC9_9CYAN</name>
<keyword evidence="1" id="KW-0645">Protease</keyword>
<dbReference type="KEGG" id="wna:KA717_39785"/>
<keyword evidence="1" id="KW-0378">Hydrolase</keyword>
<dbReference type="GO" id="GO:0006508">
    <property type="term" value="P:proteolysis"/>
    <property type="evidence" value="ECO:0007669"/>
    <property type="project" value="UniProtKB-KW"/>
</dbReference>